<reference evidence="3" key="1">
    <citation type="journal article" date="2018" name="Nat. Microbiol.">
        <title>Leveraging single-cell genomics to expand the fungal tree of life.</title>
        <authorList>
            <person name="Ahrendt S.R."/>
            <person name="Quandt C.A."/>
            <person name="Ciobanu D."/>
            <person name="Clum A."/>
            <person name="Salamov A."/>
            <person name="Andreopoulos B."/>
            <person name="Cheng J.F."/>
            <person name="Woyke T."/>
            <person name="Pelin A."/>
            <person name="Henrissat B."/>
            <person name="Reynolds N.K."/>
            <person name="Benny G.L."/>
            <person name="Smith M.E."/>
            <person name="James T.Y."/>
            <person name="Grigoriev I.V."/>
        </authorList>
    </citation>
    <scope>NUCLEOTIDE SEQUENCE [LARGE SCALE GENOMIC DNA]</scope>
</reference>
<organism evidence="2 3">
    <name type="scientific">Blyttiomyces helicus</name>
    <dbReference type="NCBI Taxonomy" id="388810"/>
    <lineage>
        <taxon>Eukaryota</taxon>
        <taxon>Fungi</taxon>
        <taxon>Fungi incertae sedis</taxon>
        <taxon>Chytridiomycota</taxon>
        <taxon>Chytridiomycota incertae sedis</taxon>
        <taxon>Chytridiomycetes</taxon>
        <taxon>Chytridiomycetes incertae sedis</taxon>
        <taxon>Blyttiomyces</taxon>
    </lineage>
</organism>
<dbReference type="EMBL" id="KZ999280">
    <property type="protein sequence ID" value="RKO85228.1"/>
    <property type="molecule type" value="Genomic_DNA"/>
</dbReference>
<dbReference type="AlphaFoldDB" id="A0A4P9W325"/>
<name>A0A4P9W325_9FUNG</name>
<dbReference type="Proteomes" id="UP000269721">
    <property type="component" value="Unassembled WGS sequence"/>
</dbReference>
<evidence type="ECO:0000256" key="1">
    <source>
        <dbReference type="SAM" id="MobiDB-lite"/>
    </source>
</evidence>
<accession>A0A4P9W325</accession>
<feature type="compositionally biased region" description="Pro residues" evidence="1">
    <location>
        <begin position="205"/>
        <end position="216"/>
    </location>
</feature>
<gene>
    <name evidence="2" type="ORF">BDK51DRAFT_51926</name>
</gene>
<protein>
    <submittedName>
        <fullName evidence="2">Uncharacterized protein</fullName>
    </submittedName>
</protein>
<proteinExistence type="predicted"/>
<evidence type="ECO:0000313" key="2">
    <source>
        <dbReference type="EMBL" id="RKO85228.1"/>
    </source>
</evidence>
<sequence>MTLYAHGGSVVAGEEVALANDSIIISLCDPALCITPFTPAEAPGVSTTEATTTTTPAQASVSAERPKPPGPGHSARSPDGPAARVLRARRGRRHDPDVAGGGRGRGGGREGPERRCADFAVAVWAGAVGGCFCAGSTSFGSGLRILTGIPFPHQQNTNSEYLLGEVRPWGAPARCLPRKGIGLYVARRSPQHPLRPTVPAGGLPPTRPPAGAPLRL</sequence>
<evidence type="ECO:0000313" key="3">
    <source>
        <dbReference type="Proteomes" id="UP000269721"/>
    </source>
</evidence>
<feature type="region of interest" description="Disordered" evidence="1">
    <location>
        <begin position="192"/>
        <end position="216"/>
    </location>
</feature>
<dbReference type="OrthoDB" id="2125575at2759"/>
<feature type="region of interest" description="Disordered" evidence="1">
    <location>
        <begin position="41"/>
        <end position="113"/>
    </location>
</feature>
<keyword evidence="3" id="KW-1185">Reference proteome</keyword>